<dbReference type="AlphaFoldDB" id="A0A0K2U259"/>
<dbReference type="EMBL" id="HACA01014641">
    <property type="protein sequence ID" value="CDW32002.1"/>
    <property type="molecule type" value="Transcribed_RNA"/>
</dbReference>
<feature type="non-terminal residue" evidence="1">
    <location>
        <position position="1"/>
    </location>
</feature>
<sequence length="73" mass="8262">SQPSQGSLILLSFKFSSGLNPTTINIIHRIMLGLVIYPSSPSHPITNVQTRICRFQSTWKESRNTITMVRCKE</sequence>
<evidence type="ECO:0000313" key="1">
    <source>
        <dbReference type="EMBL" id="CDW32002.1"/>
    </source>
</evidence>
<organism evidence="1">
    <name type="scientific">Lepeophtheirus salmonis</name>
    <name type="common">Salmon louse</name>
    <name type="synonym">Caligus salmonis</name>
    <dbReference type="NCBI Taxonomy" id="72036"/>
    <lineage>
        <taxon>Eukaryota</taxon>
        <taxon>Metazoa</taxon>
        <taxon>Ecdysozoa</taxon>
        <taxon>Arthropoda</taxon>
        <taxon>Crustacea</taxon>
        <taxon>Multicrustacea</taxon>
        <taxon>Hexanauplia</taxon>
        <taxon>Copepoda</taxon>
        <taxon>Siphonostomatoida</taxon>
        <taxon>Caligidae</taxon>
        <taxon>Lepeophtheirus</taxon>
    </lineage>
</organism>
<accession>A0A0K2U259</accession>
<name>A0A0K2U259_LEPSM</name>
<proteinExistence type="predicted"/>
<protein>
    <submittedName>
        <fullName evidence="1">Uncharacterized protein</fullName>
    </submittedName>
</protein>
<reference evidence="1" key="1">
    <citation type="submission" date="2014-05" db="EMBL/GenBank/DDBJ databases">
        <authorList>
            <person name="Chronopoulou M."/>
        </authorList>
    </citation>
    <scope>NUCLEOTIDE SEQUENCE</scope>
    <source>
        <tissue evidence="1">Whole organism</tissue>
    </source>
</reference>